<protein>
    <submittedName>
        <fullName evidence="2">Uncharacterized protein</fullName>
    </submittedName>
</protein>
<reference evidence="2" key="1">
    <citation type="submission" date="2019-05" db="EMBL/GenBank/DDBJ databases">
        <title>Metatranscriptomic reconstruction reveals RNA viruses with the potential to shape carbon cycling in soil.</title>
        <authorList>
            <person name="Starr E.P."/>
            <person name="Nuccio E."/>
            <person name="Pett-Ridge J."/>
            <person name="Banfield J.F."/>
            <person name="Firestone M.K."/>
        </authorList>
    </citation>
    <scope>NUCLEOTIDE SEQUENCE</scope>
    <source>
        <strain evidence="2">H2_Rhizo_Litter_8_scaffold_480</strain>
    </source>
</reference>
<organism evidence="2">
    <name type="scientific">Leviviridae sp</name>
    <dbReference type="NCBI Taxonomy" id="2027243"/>
    <lineage>
        <taxon>Viruses</taxon>
        <taxon>Riboviria</taxon>
        <taxon>Orthornavirae</taxon>
        <taxon>Lenarviricota</taxon>
        <taxon>Leviviricetes</taxon>
        <taxon>Norzivirales</taxon>
        <taxon>Fiersviridae</taxon>
    </lineage>
</organism>
<dbReference type="EMBL" id="MN035727">
    <property type="protein sequence ID" value="QDH90699.1"/>
    <property type="molecule type" value="Genomic_RNA"/>
</dbReference>
<keyword evidence="1" id="KW-1133">Transmembrane helix</keyword>
<evidence type="ECO:0000313" key="2">
    <source>
        <dbReference type="EMBL" id="QDH90699.1"/>
    </source>
</evidence>
<keyword evidence="1" id="KW-0472">Membrane</keyword>
<gene>
    <name evidence="2" type="ORF">H2RhizoLitter8480_000002</name>
</gene>
<sequence>MAENDPAVEKGNQVIALVSALLPAAIALFRSFQLLFRKRK</sequence>
<feature type="transmembrane region" description="Helical" evidence="1">
    <location>
        <begin position="14"/>
        <end position="36"/>
    </location>
</feature>
<keyword evidence="1" id="KW-0812">Transmembrane</keyword>
<evidence type="ECO:0000256" key="1">
    <source>
        <dbReference type="SAM" id="Phobius"/>
    </source>
</evidence>
<proteinExistence type="predicted"/>
<name>A0A514DAT0_9VIRU</name>
<accession>A0A514DAT0</accession>